<dbReference type="Proteomes" id="UP001165267">
    <property type="component" value="Unassembled WGS sequence"/>
</dbReference>
<keyword evidence="7" id="KW-0998">Cell outer membrane</keyword>
<gene>
    <name evidence="8" type="ORF">NSP04_01080</name>
</gene>
<comment type="caution">
    <text evidence="8">The sequence shown here is derived from an EMBL/GenBank/DDBJ whole genome shotgun (WGS) entry which is preliminary data.</text>
</comment>
<evidence type="ECO:0000256" key="6">
    <source>
        <dbReference type="ARBA" id="ARBA00023136"/>
    </source>
</evidence>
<evidence type="ECO:0000256" key="1">
    <source>
        <dbReference type="ARBA" id="ARBA00004442"/>
    </source>
</evidence>
<evidence type="ECO:0000313" key="9">
    <source>
        <dbReference type="Proteomes" id="UP001165267"/>
    </source>
</evidence>
<dbReference type="PANTHER" id="PTHR30026">
    <property type="entry name" value="OUTER MEMBRANE PROTEIN TOLC"/>
    <property type="match status" value="1"/>
</dbReference>
<dbReference type="RefSeq" id="WP_257510487.1">
    <property type="nucleotide sequence ID" value="NZ_JANKHG010000001.1"/>
</dbReference>
<keyword evidence="9" id="KW-1185">Reference proteome</keyword>
<dbReference type="InterPro" id="IPR051906">
    <property type="entry name" value="TolC-like"/>
</dbReference>
<protein>
    <submittedName>
        <fullName evidence="8">TolC family protein</fullName>
    </submittedName>
</protein>
<keyword evidence="5" id="KW-0812">Transmembrane</keyword>
<name>A0ABT1XD79_9BURK</name>
<evidence type="ECO:0000256" key="2">
    <source>
        <dbReference type="ARBA" id="ARBA00007613"/>
    </source>
</evidence>
<evidence type="ECO:0000256" key="3">
    <source>
        <dbReference type="ARBA" id="ARBA00022448"/>
    </source>
</evidence>
<dbReference type="SUPFAM" id="SSF56954">
    <property type="entry name" value="Outer membrane efflux proteins (OEP)"/>
    <property type="match status" value="1"/>
</dbReference>
<evidence type="ECO:0000256" key="4">
    <source>
        <dbReference type="ARBA" id="ARBA00022452"/>
    </source>
</evidence>
<evidence type="ECO:0000256" key="5">
    <source>
        <dbReference type="ARBA" id="ARBA00022692"/>
    </source>
</evidence>
<dbReference type="InterPro" id="IPR003423">
    <property type="entry name" value="OMP_efflux"/>
</dbReference>
<organism evidence="8 9">
    <name type="scientific">Limnobacter parvus</name>
    <dbReference type="NCBI Taxonomy" id="2939690"/>
    <lineage>
        <taxon>Bacteria</taxon>
        <taxon>Pseudomonadati</taxon>
        <taxon>Pseudomonadota</taxon>
        <taxon>Betaproteobacteria</taxon>
        <taxon>Burkholderiales</taxon>
        <taxon>Burkholderiaceae</taxon>
        <taxon>Limnobacter</taxon>
    </lineage>
</organism>
<comment type="subcellular location">
    <subcellularLocation>
        <location evidence="1">Cell outer membrane</location>
    </subcellularLocation>
</comment>
<sequence length="516" mass="57091">MELKPSLLLALLMVFAQPVKSQTLLEALENSIKHDPSYRASQANRKAGEAERRIGRASLLPQISASIYEGKAETERRLLNSPNPATDIIDYDVSNNAITLQQPLFNADGRARFIQGDLISKQTIAQEAEALAQLSLRVTTAYMGILSAIDQVRLAESESKALKERLSLVNASIVAGEASRTDQAESRAQLDLANARLLEAKESLSLSLRALENITGIKSNKVLFPVELDLSQLTPPLPFEKLKSRMMLNSPSVISALYEIRIAEQEVAKQNAGHLPRVDFVVRAAQSESDTVTTIGQRNDQTTYALQMQVPIFSGFGIDASVDKATANLERANVAWQAQVQENAYKLQESYSKFNTSQIKINAFKKAVESSQESLKAAELGQTLGIRTLSDVLEAQRLLFSTQKDLSRVRYETLMSLVEVSSVSGQLNVSRIKEISDLLAVQAEVVVFERPDLINMQSPNLQQFELLEFDQDEPVTPSAEPDKVLKKEIKEGNEVVYRLEDKPDLLAPPTVEQIID</sequence>
<keyword evidence="3" id="KW-0813">Transport</keyword>
<dbReference type="EMBL" id="JANKHG010000001">
    <property type="protein sequence ID" value="MCR2745237.1"/>
    <property type="molecule type" value="Genomic_DNA"/>
</dbReference>
<evidence type="ECO:0000256" key="7">
    <source>
        <dbReference type="ARBA" id="ARBA00023237"/>
    </source>
</evidence>
<dbReference type="PANTHER" id="PTHR30026:SF20">
    <property type="entry name" value="OUTER MEMBRANE PROTEIN TOLC"/>
    <property type="match status" value="1"/>
</dbReference>
<dbReference type="Pfam" id="PF02321">
    <property type="entry name" value="OEP"/>
    <property type="match status" value="2"/>
</dbReference>
<dbReference type="Gene3D" id="1.20.1600.10">
    <property type="entry name" value="Outer membrane efflux proteins (OEP)"/>
    <property type="match status" value="1"/>
</dbReference>
<accession>A0ABT1XD79</accession>
<proteinExistence type="inferred from homology"/>
<reference evidence="8" key="1">
    <citation type="submission" date="2022-07" db="EMBL/GenBank/DDBJ databases">
        <authorList>
            <person name="Xamxidin M."/>
        </authorList>
    </citation>
    <scope>NUCLEOTIDE SEQUENCE</scope>
    <source>
        <strain evidence="8">YS8-69</strain>
    </source>
</reference>
<comment type="similarity">
    <text evidence="2">Belongs to the outer membrane factor (OMF) (TC 1.B.17) family.</text>
</comment>
<evidence type="ECO:0000313" key="8">
    <source>
        <dbReference type="EMBL" id="MCR2745237.1"/>
    </source>
</evidence>
<keyword evidence="6" id="KW-0472">Membrane</keyword>
<keyword evidence="4" id="KW-1134">Transmembrane beta strand</keyword>